<evidence type="ECO:0000313" key="9">
    <source>
        <dbReference type="Proteomes" id="UP000775547"/>
    </source>
</evidence>
<name>A0A9P7GAX5_9AGAR</name>
<comment type="function">
    <text evidence="5">Component of the origin recognition complex (ORC) that binds origins of replication. DNA-binding is ATP-dependent, however specific DNA sequences that define origins of replication have not been identified so far. ORC is required to assemble the pre-replication complex necessary to initiate DNA replication.</text>
</comment>
<dbReference type="AlphaFoldDB" id="A0A9P7GAX5"/>
<evidence type="ECO:0000313" key="8">
    <source>
        <dbReference type="EMBL" id="KAG5643692.1"/>
    </source>
</evidence>
<dbReference type="PANTHER" id="PTHR10763:SF23">
    <property type="entry name" value="ORIGIN RECOGNITION COMPLEX SUBUNIT 1"/>
    <property type="match status" value="1"/>
</dbReference>
<keyword evidence="9" id="KW-1185">Reference proteome</keyword>
<dbReference type="GO" id="GO:0006270">
    <property type="term" value="P:DNA replication initiation"/>
    <property type="evidence" value="ECO:0007669"/>
    <property type="project" value="TreeGrafter"/>
</dbReference>
<reference evidence="8" key="1">
    <citation type="submission" date="2020-07" db="EMBL/GenBank/DDBJ databases">
        <authorList>
            <person name="Nieuwenhuis M."/>
            <person name="Van De Peppel L.J.J."/>
        </authorList>
    </citation>
    <scope>NUCLEOTIDE SEQUENCE</scope>
    <source>
        <strain evidence="8">AP01</strain>
        <tissue evidence="8">Mycelium</tissue>
    </source>
</reference>
<proteinExistence type="inferred from homology"/>
<dbReference type="Gene3D" id="1.10.8.60">
    <property type="match status" value="1"/>
</dbReference>
<dbReference type="SUPFAM" id="SSF52540">
    <property type="entry name" value="P-loop containing nucleoside triphosphate hydrolases"/>
    <property type="match status" value="1"/>
</dbReference>
<evidence type="ECO:0000256" key="3">
    <source>
        <dbReference type="ARBA" id="ARBA00023125"/>
    </source>
</evidence>
<sequence length="765" mass="86220">MSKIPPQTPRRSNRNLPLATPAKGRCDLYRAWIGDPLYTRPTNPDLDLVADEDKLMFSDEEHVELETVFYRSLEMKNPSPQAYRSKVTQGTGANGDLITYNIGDTVLVKTDGIDRQRKPPSVAIIVSMWETRRMGSSEAYPDNMRLRIHWFLRPTEGAGEGGKRDHAKNEIYYTLNGTAYTFPQELRGHCRVTSTPPAHLEVRSAEAWAVYKGKKQSGTVWIYDDDLDKDDVQEFFCRFAIHGRAGYFYDFRWNQHRLMANISTTEPPDEIDSQWGSGWMWNVDVVKKDAVSVREDWSRPNRKKRQKLETIMSEDEGDSGDNATDDEFQAETDDKDDDCDDHLPQILDGEESDLSALSSVPTEYHSPWTPSRTKRKRAAGSQSPTKRGSMTATPRKRARTVVHPTPHSKALLKQRGTVLDTPSRKQKFAETYPFTYVEINGLKIPEPSAAYNLLYEGVSGHDVAKLGHLRVGAKESLKALTKHFSGSGARGPGGHACVVLMDELDQLVTTKQDVVYNFFNWPTLVGSKLIVIAVANTMDLPERVMSGRVRSRLGWFSFGSVWPISSSRHIPGMIRINFQPYNTSQLVQIVQARLQGVKDGLEDDTQEALHPDAIKLAAMKLVLPNRRTARAPEVREVIKVMQNSPTAAYLRECSFHERMMLASLIKCIKREGVDEIKWGEVQHQHLIYMNVLTSPTDSSRKPTPSELALVLDTLVASRAMLVEEGAAVMRKAEGERKVLLNLEPSEVERVLSEVGGERWKNVLSA</sequence>
<evidence type="ECO:0000256" key="4">
    <source>
        <dbReference type="ARBA" id="ARBA00023242"/>
    </source>
</evidence>
<gene>
    <name evidence="8" type="ORF">DXG03_009741</name>
</gene>
<comment type="subcellular location">
    <subcellularLocation>
        <location evidence="1 5">Nucleus</location>
    </subcellularLocation>
</comment>
<dbReference type="PANTHER" id="PTHR10763">
    <property type="entry name" value="CELL DIVISION CONTROL PROTEIN 6-RELATED"/>
    <property type="match status" value="1"/>
</dbReference>
<feature type="compositionally biased region" description="Polar residues" evidence="6">
    <location>
        <begin position="380"/>
        <end position="392"/>
    </location>
</feature>
<comment type="similarity">
    <text evidence="2 5">Belongs to the ORC1 family.</text>
</comment>
<feature type="domain" description="BAH" evidence="7">
    <location>
        <begin position="98"/>
        <end position="252"/>
    </location>
</feature>
<dbReference type="GO" id="GO:0003688">
    <property type="term" value="F:DNA replication origin binding"/>
    <property type="evidence" value="ECO:0007669"/>
    <property type="project" value="TreeGrafter"/>
</dbReference>
<dbReference type="OrthoDB" id="1926878at2759"/>
<accession>A0A9P7GAX5</accession>
<comment type="caution">
    <text evidence="8">The sequence shown here is derived from an EMBL/GenBank/DDBJ whole genome shotgun (WGS) entry which is preliminary data.</text>
</comment>
<dbReference type="PROSITE" id="PS51038">
    <property type="entry name" value="BAH"/>
    <property type="match status" value="1"/>
</dbReference>
<feature type="compositionally biased region" description="Acidic residues" evidence="6">
    <location>
        <begin position="312"/>
        <end position="340"/>
    </location>
</feature>
<dbReference type="Pfam" id="PF01426">
    <property type="entry name" value="BAH"/>
    <property type="match status" value="1"/>
</dbReference>
<dbReference type="GO" id="GO:0033314">
    <property type="term" value="P:mitotic DNA replication checkpoint signaling"/>
    <property type="evidence" value="ECO:0007669"/>
    <property type="project" value="TreeGrafter"/>
</dbReference>
<keyword evidence="4 5" id="KW-0539">Nucleus</keyword>
<keyword evidence="3 5" id="KW-0238">DNA-binding</keyword>
<dbReference type="GO" id="GO:0005524">
    <property type="term" value="F:ATP binding"/>
    <property type="evidence" value="ECO:0007669"/>
    <property type="project" value="UniProtKB-KW"/>
</dbReference>
<evidence type="ECO:0000256" key="1">
    <source>
        <dbReference type="ARBA" id="ARBA00004123"/>
    </source>
</evidence>
<evidence type="ECO:0000256" key="5">
    <source>
        <dbReference type="RuleBase" id="RU365058"/>
    </source>
</evidence>
<dbReference type="Gene3D" id="2.30.30.490">
    <property type="match status" value="1"/>
</dbReference>
<dbReference type="CDD" id="cd04370">
    <property type="entry name" value="BAH"/>
    <property type="match status" value="1"/>
</dbReference>
<dbReference type="InterPro" id="IPR027417">
    <property type="entry name" value="P-loop_NTPase"/>
</dbReference>
<organism evidence="8 9">
    <name type="scientific">Asterophora parasitica</name>
    <dbReference type="NCBI Taxonomy" id="117018"/>
    <lineage>
        <taxon>Eukaryota</taxon>
        <taxon>Fungi</taxon>
        <taxon>Dikarya</taxon>
        <taxon>Basidiomycota</taxon>
        <taxon>Agaricomycotina</taxon>
        <taxon>Agaricomycetes</taxon>
        <taxon>Agaricomycetidae</taxon>
        <taxon>Agaricales</taxon>
        <taxon>Tricholomatineae</taxon>
        <taxon>Lyophyllaceae</taxon>
        <taxon>Asterophora</taxon>
    </lineage>
</organism>
<keyword evidence="5" id="KW-0235">DNA replication</keyword>
<dbReference type="GO" id="GO:0016887">
    <property type="term" value="F:ATP hydrolysis activity"/>
    <property type="evidence" value="ECO:0007669"/>
    <property type="project" value="InterPro"/>
</dbReference>
<dbReference type="GO" id="GO:0005664">
    <property type="term" value="C:nuclear origin of replication recognition complex"/>
    <property type="evidence" value="ECO:0007669"/>
    <property type="project" value="TreeGrafter"/>
</dbReference>
<dbReference type="EMBL" id="JABCKV010000099">
    <property type="protein sequence ID" value="KAG5643692.1"/>
    <property type="molecule type" value="Genomic_DNA"/>
</dbReference>
<dbReference type="InterPro" id="IPR003959">
    <property type="entry name" value="ATPase_AAA_core"/>
</dbReference>
<evidence type="ECO:0000256" key="6">
    <source>
        <dbReference type="SAM" id="MobiDB-lite"/>
    </source>
</evidence>
<dbReference type="GO" id="GO:0003682">
    <property type="term" value="F:chromatin binding"/>
    <property type="evidence" value="ECO:0007669"/>
    <property type="project" value="InterPro"/>
</dbReference>
<protein>
    <recommendedName>
        <fullName evidence="5">Origin recognition complex subunit 1</fullName>
    </recommendedName>
</protein>
<keyword evidence="5" id="KW-0547">Nucleotide-binding</keyword>
<keyword evidence="5" id="KW-0067">ATP-binding</keyword>
<dbReference type="Pfam" id="PF00004">
    <property type="entry name" value="AAA"/>
    <property type="match status" value="1"/>
</dbReference>
<evidence type="ECO:0000256" key="2">
    <source>
        <dbReference type="ARBA" id="ARBA00008398"/>
    </source>
</evidence>
<evidence type="ECO:0000259" key="7">
    <source>
        <dbReference type="PROSITE" id="PS51038"/>
    </source>
</evidence>
<dbReference type="SMART" id="SM00439">
    <property type="entry name" value="BAH"/>
    <property type="match status" value="1"/>
</dbReference>
<dbReference type="Gene3D" id="3.40.50.300">
    <property type="entry name" value="P-loop containing nucleotide triphosphate hydrolases"/>
    <property type="match status" value="1"/>
</dbReference>
<comment type="subunit">
    <text evidence="5">ORC is composed of six subunits.</text>
</comment>
<reference evidence="8" key="2">
    <citation type="submission" date="2021-10" db="EMBL/GenBank/DDBJ databases">
        <title>Phylogenomics reveals ancestral predisposition of the termite-cultivated fungus Termitomyces towards a domesticated lifestyle.</title>
        <authorList>
            <person name="Auxier B."/>
            <person name="Grum-Grzhimaylo A."/>
            <person name="Cardenas M.E."/>
            <person name="Lodge J.D."/>
            <person name="Laessoe T."/>
            <person name="Pedersen O."/>
            <person name="Smith M.E."/>
            <person name="Kuyper T.W."/>
            <person name="Franco-Molano E.A."/>
            <person name="Baroni T.J."/>
            <person name="Aanen D.K."/>
        </authorList>
    </citation>
    <scope>NUCLEOTIDE SEQUENCE</scope>
    <source>
        <strain evidence="8">AP01</strain>
        <tissue evidence="8">Mycelium</tissue>
    </source>
</reference>
<dbReference type="InterPro" id="IPR050311">
    <property type="entry name" value="ORC1/CDC6"/>
</dbReference>
<dbReference type="Proteomes" id="UP000775547">
    <property type="component" value="Unassembled WGS sequence"/>
</dbReference>
<dbReference type="InterPro" id="IPR001025">
    <property type="entry name" value="BAH_dom"/>
</dbReference>
<feature type="region of interest" description="Disordered" evidence="6">
    <location>
        <begin position="295"/>
        <end position="406"/>
    </location>
</feature>
<feature type="region of interest" description="Disordered" evidence="6">
    <location>
        <begin position="1"/>
        <end position="20"/>
    </location>
</feature>
<dbReference type="InterPro" id="IPR043151">
    <property type="entry name" value="BAH_sf"/>
</dbReference>